<protein>
    <submittedName>
        <fullName evidence="1">ATPase</fullName>
    </submittedName>
</protein>
<dbReference type="EMBL" id="LRKC01000153">
    <property type="protein sequence ID" value="OKV07130.1"/>
    <property type="molecule type" value="Genomic_DNA"/>
</dbReference>
<reference evidence="1 2" key="1">
    <citation type="journal article" date="2017" name="Front. Cell. Infect. Microbiol.">
        <title>Chaperone-usher pili loci of human colonization factor-negative enterotoxigenic Escherichia coli.</title>
        <authorList>
            <person name="Del Canto F."/>
            <person name="Vidal R."/>
            <person name="Stine O.C."/>
            <person name="Pop M."/>
        </authorList>
    </citation>
    <scope>NUCLEOTIDE SEQUENCE [LARGE SCALE GENOMIC DNA]</scope>
    <source>
        <strain evidence="1 2">700324</strain>
    </source>
</reference>
<sequence>MPLSYAEYHHFIMMSLMSGEHNTLALSLQDESPWSGACGLMLQQS</sequence>
<organism evidence="1 2">
    <name type="scientific">Escherichia coli</name>
    <dbReference type="NCBI Taxonomy" id="562"/>
    <lineage>
        <taxon>Bacteria</taxon>
        <taxon>Pseudomonadati</taxon>
        <taxon>Pseudomonadota</taxon>
        <taxon>Gammaproteobacteria</taxon>
        <taxon>Enterobacterales</taxon>
        <taxon>Enterobacteriaceae</taxon>
        <taxon>Escherichia</taxon>
    </lineage>
</organism>
<accession>A0A1Q6B7C2</accession>
<comment type="caution">
    <text evidence="1">The sequence shown here is derived from an EMBL/GenBank/DDBJ whole genome shotgun (WGS) entry which is preliminary data.</text>
</comment>
<evidence type="ECO:0000313" key="2">
    <source>
        <dbReference type="Proteomes" id="UP000185794"/>
    </source>
</evidence>
<gene>
    <name evidence="1" type="ORF">AWP47_20200</name>
</gene>
<proteinExistence type="predicted"/>
<dbReference type="Proteomes" id="UP000185794">
    <property type="component" value="Unassembled WGS sequence"/>
</dbReference>
<dbReference type="AlphaFoldDB" id="A0A1Q6B7C2"/>
<name>A0A1Q6B7C2_ECOLX</name>
<evidence type="ECO:0000313" key="1">
    <source>
        <dbReference type="EMBL" id="OKV07130.1"/>
    </source>
</evidence>